<reference evidence="1" key="1">
    <citation type="journal article" date="2015" name="Nature">
        <title>Complex archaea that bridge the gap between prokaryotes and eukaryotes.</title>
        <authorList>
            <person name="Spang A."/>
            <person name="Saw J.H."/>
            <person name="Jorgensen S.L."/>
            <person name="Zaremba-Niedzwiedzka K."/>
            <person name="Martijn J."/>
            <person name="Lind A.E."/>
            <person name="van Eijk R."/>
            <person name="Schleper C."/>
            <person name="Guy L."/>
            <person name="Ettema T.J."/>
        </authorList>
    </citation>
    <scope>NUCLEOTIDE SEQUENCE</scope>
</reference>
<sequence length="51" mass="5868">MNLPACVRIEADDFRSRESLLKDGWEEVEILETWQRIIGGEDYNCDGVVPV</sequence>
<proteinExistence type="predicted"/>
<dbReference type="EMBL" id="LAZR01019875">
    <property type="protein sequence ID" value="KKL90926.1"/>
    <property type="molecule type" value="Genomic_DNA"/>
</dbReference>
<dbReference type="AlphaFoldDB" id="A0A0F9GKC5"/>
<organism evidence="1">
    <name type="scientific">marine sediment metagenome</name>
    <dbReference type="NCBI Taxonomy" id="412755"/>
    <lineage>
        <taxon>unclassified sequences</taxon>
        <taxon>metagenomes</taxon>
        <taxon>ecological metagenomes</taxon>
    </lineage>
</organism>
<feature type="non-terminal residue" evidence="1">
    <location>
        <position position="51"/>
    </location>
</feature>
<evidence type="ECO:0000313" key="1">
    <source>
        <dbReference type="EMBL" id="KKL90926.1"/>
    </source>
</evidence>
<name>A0A0F9GKC5_9ZZZZ</name>
<accession>A0A0F9GKC5</accession>
<gene>
    <name evidence="1" type="ORF">LCGC14_1899770</name>
</gene>
<comment type="caution">
    <text evidence="1">The sequence shown here is derived from an EMBL/GenBank/DDBJ whole genome shotgun (WGS) entry which is preliminary data.</text>
</comment>
<protein>
    <submittedName>
        <fullName evidence="1">Uncharacterized protein</fullName>
    </submittedName>
</protein>